<evidence type="ECO:0000256" key="7">
    <source>
        <dbReference type="SAM" id="SignalP"/>
    </source>
</evidence>
<dbReference type="PROSITE" id="PS51257">
    <property type="entry name" value="PROKAR_LIPOPROTEIN"/>
    <property type="match status" value="1"/>
</dbReference>
<gene>
    <name evidence="8" type="ORF">H9932_06040</name>
</gene>
<keyword evidence="3" id="KW-0813">Transport</keyword>
<dbReference type="Pfam" id="PF01547">
    <property type="entry name" value="SBP_bac_1"/>
    <property type="match status" value="1"/>
</dbReference>
<evidence type="ECO:0000256" key="5">
    <source>
        <dbReference type="ARBA" id="ARBA00049629"/>
    </source>
</evidence>
<evidence type="ECO:0000313" key="9">
    <source>
        <dbReference type="Proteomes" id="UP000823854"/>
    </source>
</evidence>
<feature type="chain" id="PRO_5039227161" description="Probable sugar-binding periplasmic protein" evidence="7">
    <location>
        <begin position="21"/>
        <end position="428"/>
    </location>
</feature>
<feature type="signal peptide" evidence="7">
    <location>
        <begin position="1"/>
        <end position="20"/>
    </location>
</feature>
<dbReference type="PANTHER" id="PTHR43649">
    <property type="entry name" value="ARABINOSE-BINDING PROTEIN-RELATED"/>
    <property type="match status" value="1"/>
</dbReference>
<dbReference type="EMBL" id="DWWC01000112">
    <property type="protein sequence ID" value="HJC69221.1"/>
    <property type="molecule type" value="Genomic_DNA"/>
</dbReference>
<name>A0A9D2THF3_9MICO</name>
<evidence type="ECO:0000256" key="1">
    <source>
        <dbReference type="ARBA" id="ARBA00004196"/>
    </source>
</evidence>
<dbReference type="Proteomes" id="UP000823854">
    <property type="component" value="Unassembled WGS sequence"/>
</dbReference>
<evidence type="ECO:0000256" key="3">
    <source>
        <dbReference type="ARBA" id="ARBA00022448"/>
    </source>
</evidence>
<dbReference type="GO" id="GO:0030313">
    <property type="term" value="C:cell envelope"/>
    <property type="evidence" value="ECO:0007669"/>
    <property type="project" value="UniProtKB-SubCell"/>
</dbReference>
<dbReference type="Gene3D" id="3.40.190.10">
    <property type="entry name" value="Periplasmic binding protein-like II"/>
    <property type="match status" value="2"/>
</dbReference>
<comment type="subcellular location">
    <subcellularLocation>
        <location evidence="1">Cell envelope</location>
    </subcellularLocation>
</comment>
<reference evidence="8" key="2">
    <citation type="submission" date="2021-04" db="EMBL/GenBank/DDBJ databases">
        <authorList>
            <person name="Gilroy R."/>
        </authorList>
    </citation>
    <scope>NUCLEOTIDE SEQUENCE</scope>
    <source>
        <strain evidence="8">CHK130-7132</strain>
    </source>
</reference>
<evidence type="ECO:0000256" key="6">
    <source>
        <dbReference type="ARBA" id="ARBA00049753"/>
    </source>
</evidence>
<dbReference type="InterPro" id="IPR050490">
    <property type="entry name" value="Bact_solute-bd_prot1"/>
</dbReference>
<evidence type="ECO:0000256" key="4">
    <source>
        <dbReference type="ARBA" id="ARBA00022729"/>
    </source>
</evidence>
<reference evidence="8" key="1">
    <citation type="journal article" date="2021" name="PeerJ">
        <title>Extensive microbial diversity within the chicken gut microbiome revealed by metagenomics and culture.</title>
        <authorList>
            <person name="Gilroy R."/>
            <person name="Ravi A."/>
            <person name="Getino M."/>
            <person name="Pursley I."/>
            <person name="Horton D.L."/>
            <person name="Alikhan N.F."/>
            <person name="Baker D."/>
            <person name="Gharbi K."/>
            <person name="Hall N."/>
            <person name="Watson M."/>
            <person name="Adriaenssens E.M."/>
            <person name="Foster-Nyarko E."/>
            <person name="Jarju S."/>
            <person name="Secka A."/>
            <person name="Antonio M."/>
            <person name="Oren A."/>
            <person name="Chaudhuri R.R."/>
            <person name="La Ragione R."/>
            <person name="Hildebrand F."/>
            <person name="Pallen M.J."/>
        </authorList>
    </citation>
    <scope>NUCLEOTIDE SEQUENCE</scope>
    <source>
        <strain evidence="8">CHK130-7132</strain>
    </source>
</reference>
<organism evidence="8 9">
    <name type="scientific">Candidatus Brachybacterium intestinipullorum</name>
    <dbReference type="NCBI Taxonomy" id="2838512"/>
    <lineage>
        <taxon>Bacteria</taxon>
        <taxon>Bacillati</taxon>
        <taxon>Actinomycetota</taxon>
        <taxon>Actinomycetes</taxon>
        <taxon>Micrococcales</taxon>
        <taxon>Dermabacteraceae</taxon>
        <taxon>Brachybacterium</taxon>
    </lineage>
</organism>
<accession>A0A9D2THF3</accession>
<protein>
    <recommendedName>
        <fullName evidence="6">Probable sugar-binding periplasmic protein</fullName>
    </recommendedName>
</protein>
<comment type="similarity">
    <text evidence="2">Belongs to the bacterial solute-binding protein 1 family.</text>
</comment>
<proteinExistence type="inferred from homology"/>
<dbReference type="PANTHER" id="PTHR43649:SF28">
    <property type="entry name" value="BINDING PROTEIN COMPONENT OF ABC SUGAR TRANSPORTER-RELATED"/>
    <property type="match status" value="1"/>
</dbReference>
<comment type="function">
    <text evidence="5">Part of a binding-protein-dependent transport system for a sugar.</text>
</comment>
<sequence>MRRRNFLLLSGSGLAAAGLAACGGSGGGGGESGSGGSEVEVFTWWAQGSEKAGLDALVEQFEKDYPDLTFVNGSVAGGAGSAAKDMLQSRLQAGDPPDTFQAHAGLELADYIDAGQLEDVSDLYDEYGLTEAFPSDLVELLTLDDKIYSVPSNIHRSNVVWTNVELLEAAGIDPSAVPSDVDAFIADVQKAADSGVTGLSIGTTWTQVNLLEAILMADLGSEAYNGLWTGETDWNGAEVTTAVGHFEQLIALTNTDRDGLDWTDATQMQIDGTAAYSVMGDWAVASFQQAEWEDGKDFGYFPLTGGEAIFGFLADSFTLPVGAPNPDGAKAWLDTISSQDGQLAFSLAKGSIPARTDVDTEEFPAYQQTAITSYAEDAISPSLAHGAATPVAWLNEISDATSKFTTGASDVAGYQEELATIAEKHASA</sequence>
<comment type="caution">
    <text evidence="8">The sequence shown here is derived from an EMBL/GenBank/DDBJ whole genome shotgun (WGS) entry which is preliminary data.</text>
</comment>
<dbReference type="InterPro" id="IPR006059">
    <property type="entry name" value="SBP"/>
</dbReference>
<keyword evidence="4 7" id="KW-0732">Signal</keyword>
<evidence type="ECO:0000313" key="8">
    <source>
        <dbReference type="EMBL" id="HJC69221.1"/>
    </source>
</evidence>
<dbReference type="AlphaFoldDB" id="A0A9D2THF3"/>
<evidence type="ECO:0000256" key="2">
    <source>
        <dbReference type="ARBA" id="ARBA00008520"/>
    </source>
</evidence>
<dbReference type="SUPFAM" id="SSF53850">
    <property type="entry name" value="Periplasmic binding protein-like II"/>
    <property type="match status" value="1"/>
</dbReference>